<dbReference type="RefSeq" id="WP_156231319.1">
    <property type="nucleotide sequence ID" value="NZ_CP046455.1"/>
</dbReference>
<dbReference type="InterPro" id="IPR036554">
    <property type="entry name" value="GHMP_kinase_C_sf"/>
</dbReference>
<name>A0A6B8WAM6_9CORY</name>
<dbReference type="GO" id="GO:0016301">
    <property type="term" value="F:kinase activity"/>
    <property type="evidence" value="ECO:0007669"/>
    <property type="project" value="UniProtKB-KW"/>
</dbReference>
<dbReference type="Gene3D" id="3.30.70.890">
    <property type="entry name" value="GHMP kinase, C-terminal domain"/>
    <property type="match status" value="1"/>
</dbReference>
<dbReference type="Pfam" id="PF10509">
    <property type="entry name" value="GalKase_gal_bdg"/>
    <property type="match status" value="1"/>
</dbReference>
<dbReference type="InterPro" id="IPR020568">
    <property type="entry name" value="Ribosomal_Su5_D2-typ_SF"/>
</dbReference>
<dbReference type="AlphaFoldDB" id="A0A6B8WAM6"/>
<dbReference type="SUPFAM" id="SSF54211">
    <property type="entry name" value="Ribosomal protein S5 domain 2-like"/>
    <property type="match status" value="1"/>
</dbReference>
<dbReference type="InterPro" id="IPR019539">
    <property type="entry name" value="GalKase_N"/>
</dbReference>
<dbReference type="InterPro" id="IPR014721">
    <property type="entry name" value="Ribsml_uS5_D2-typ_fold_subgr"/>
</dbReference>
<sequence>MPMWPTSDDPIQGRAVSAHLSWCGEEPGSGAIAPATWSVIGEHVDHVGGVVIISLASVEVAVCLSFREDEKIRVQLHSDGGQVLEDATDLPALAEYAAEQQPGVDEAGRPTVPPHPRGGLARRVGGILWMMVHRQLLSRDTSGIDVTVVSDIPTDSGLGALSSMDAAVALALHHSAGELDDAPARARLAEVCTQAGATFSQFPPLRARHTAALRGTGDTVSVVDYSDGSVTQAPHPVTKDTTAYAVFAPTDGIAPGKSKLIRERQRFTNRAAHAFGVDSLRQLPDAPQRVTEWLQAVQNFHGPAGTPSLVDARSWLDFYERETSRAQQLASALRSRRHTDIWQLLGASQAALHLDYGLGGTDMALAQLCQNRGAISARSAAAGVSGAVIVVVPRIHAANFEADLSADGLMLVPLHPGEASRAFN</sequence>
<dbReference type="Gene3D" id="3.30.230.10">
    <property type="match status" value="1"/>
</dbReference>
<reference evidence="4 5" key="1">
    <citation type="submission" date="2019-11" db="EMBL/GenBank/DDBJ databases">
        <title>Complete genome sequence of Corynebacterium kalinowskii 1959, a novel Corynebacterium species isolated from soil of a small paddock in Vilsendorf, Germany.</title>
        <authorList>
            <person name="Schaffert L."/>
            <person name="Ruwe M."/>
            <person name="Milse J."/>
            <person name="Hanuschka K."/>
            <person name="Ortseifen V."/>
            <person name="Droste J."/>
            <person name="Brandt D."/>
            <person name="Schlueter L."/>
            <person name="Kutter Y."/>
            <person name="Vinke S."/>
            <person name="Viehoefer P."/>
            <person name="Jacob L."/>
            <person name="Luebke N.-C."/>
            <person name="Schulte-Berndt E."/>
            <person name="Hain C."/>
            <person name="Linder M."/>
            <person name="Schmidt P."/>
            <person name="Wollenschlaeger L."/>
            <person name="Luttermann T."/>
            <person name="Thieme E."/>
            <person name="Hassa J."/>
            <person name="Haak M."/>
            <person name="Wittchen M."/>
            <person name="Mentz A."/>
            <person name="Persicke M."/>
            <person name="Busche T."/>
            <person name="Ruckert C."/>
        </authorList>
    </citation>
    <scope>NUCLEOTIDE SEQUENCE [LARGE SCALE GENOMIC DNA]</scope>
    <source>
        <strain evidence="4 5">2039</strain>
    </source>
</reference>
<protein>
    <submittedName>
        <fullName evidence="4">Galactokinase</fullName>
    </submittedName>
</protein>
<evidence type="ECO:0000256" key="2">
    <source>
        <dbReference type="ARBA" id="ARBA00022840"/>
    </source>
</evidence>
<dbReference type="PRINTS" id="PR00959">
    <property type="entry name" value="MEVGALKINASE"/>
</dbReference>
<dbReference type="EMBL" id="CP046455">
    <property type="protein sequence ID" value="QGU07886.1"/>
    <property type="molecule type" value="Genomic_DNA"/>
</dbReference>
<keyword evidence="5" id="KW-1185">Reference proteome</keyword>
<dbReference type="Proteomes" id="UP000424462">
    <property type="component" value="Chromosome"/>
</dbReference>
<dbReference type="SUPFAM" id="SSF55060">
    <property type="entry name" value="GHMP Kinase, C-terminal domain"/>
    <property type="match status" value="1"/>
</dbReference>
<evidence type="ECO:0000259" key="3">
    <source>
        <dbReference type="Pfam" id="PF10509"/>
    </source>
</evidence>
<accession>A0A6B8WAM6</accession>
<proteinExistence type="predicted"/>
<evidence type="ECO:0000313" key="4">
    <source>
        <dbReference type="EMBL" id="QGU07886.1"/>
    </source>
</evidence>
<keyword evidence="4" id="KW-0808">Transferase</keyword>
<evidence type="ECO:0000313" key="5">
    <source>
        <dbReference type="Proteomes" id="UP000424462"/>
    </source>
</evidence>
<keyword evidence="4" id="KW-0418">Kinase</keyword>
<gene>
    <name evidence="4" type="ORF">COCCU_09810</name>
</gene>
<dbReference type="KEGG" id="cok:COCCU_09810"/>
<feature type="domain" description="Galactokinase N-terminal" evidence="3">
    <location>
        <begin position="24"/>
        <end position="64"/>
    </location>
</feature>
<evidence type="ECO:0000256" key="1">
    <source>
        <dbReference type="ARBA" id="ARBA00022741"/>
    </source>
</evidence>
<organism evidence="4 5">
    <name type="scientific">Corynebacterium occultum</name>
    <dbReference type="NCBI Taxonomy" id="2675219"/>
    <lineage>
        <taxon>Bacteria</taxon>
        <taxon>Bacillati</taxon>
        <taxon>Actinomycetota</taxon>
        <taxon>Actinomycetes</taxon>
        <taxon>Mycobacteriales</taxon>
        <taxon>Corynebacteriaceae</taxon>
        <taxon>Corynebacterium</taxon>
    </lineage>
</organism>
<keyword evidence="1" id="KW-0547">Nucleotide-binding</keyword>
<keyword evidence="2" id="KW-0067">ATP-binding</keyword>